<keyword evidence="1" id="KW-0472">Membrane</keyword>
<accession>A0ABZ0QQJ7</accession>
<feature type="transmembrane region" description="Helical" evidence="1">
    <location>
        <begin position="131"/>
        <end position="156"/>
    </location>
</feature>
<feature type="transmembrane region" description="Helical" evidence="1">
    <location>
        <begin position="80"/>
        <end position="98"/>
    </location>
</feature>
<feature type="transmembrane region" description="Helical" evidence="1">
    <location>
        <begin position="198"/>
        <end position="218"/>
    </location>
</feature>
<dbReference type="EMBL" id="CP132508">
    <property type="protein sequence ID" value="WPD18665.1"/>
    <property type="molecule type" value="Genomic_DNA"/>
</dbReference>
<dbReference type="Pfam" id="PF12679">
    <property type="entry name" value="ABC2_membrane_2"/>
    <property type="match status" value="1"/>
</dbReference>
<feature type="transmembrane region" description="Helical" evidence="1">
    <location>
        <begin position="168"/>
        <end position="191"/>
    </location>
</feature>
<protein>
    <submittedName>
        <fullName evidence="2">ABC transporter permease subunit</fullName>
    </submittedName>
</protein>
<evidence type="ECO:0000313" key="3">
    <source>
        <dbReference type="Proteomes" id="UP001304683"/>
    </source>
</evidence>
<sequence length="272" mass="28864">MNGRDGLRPIVHMTRMELRLARRALLIWTAVLVGVVALYLGLFESIQDPAMVEALKAMPESLLKAFSFTPAMIADVNSYYGVYIMGYLVLLATIYGLMQAGGSVAREPDLGAVEFLYTRPVTRRQVAVAKIAAFVVGAVILWVAIFAVSTLVGWAVAGDAYDLGRQRWTHLAGLAATLAGGGVGFLLAPFFPRAQTAISAGVGVGLASFVLHALSQVADRLHPIGYLSLQRYAALDRAAAGDPDAAGLLVLVAVFLAGTLAGTMILERKDFA</sequence>
<feature type="transmembrane region" description="Helical" evidence="1">
    <location>
        <begin position="245"/>
        <end position="266"/>
    </location>
</feature>
<evidence type="ECO:0000256" key="1">
    <source>
        <dbReference type="SAM" id="Phobius"/>
    </source>
</evidence>
<dbReference type="RefSeq" id="WP_135224232.1">
    <property type="nucleotide sequence ID" value="NZ_CP132508.1"/>
</dbReference>
<proteinExistence type="predicted"/>
<gene>
    <name evidence="2" type="ORF">Q5761_09910</name>
</gene>
<dbReference type="Proteomes" id="UP001304683">
    <property type="component" value="Chromosome"/>
</dbReference>
<keyword evidence="3" id="KW-1185">Reference proteome</keyword>
<keyword evidence="1" id="KW-0812">Transmembrane</keyword>
<evidence type="ECO:0000313" key="2">
    <source>
        <dbReference type="EMBL" id="WPD18665.1"/>
    </source>
</evidence>
<name>A0ABZ0QQJ7_9FIRM</name>
<feature type="transmembrane region" description="Helical" evidence="1">
    <location>
        <begin position="20"/>
        <end position="42"/>
    </location>
</feature>
<reference evidence="2 3" key="1">
    <citation type="submission" date="2023-08" db="EMBL/GenBank/DDBJ databases">
        <title>Genome sequence of Thermaerobacter compostii strain Ins1, a spore-forming filamentous bacterium isolated from a deep geothermal reservoir.</title>
        <authorList>
            <person name="Bregnard D."/>
            <person name="Gonzalez D."/>
            <person name="Junier P."/>
        </authorList>
    </citation>
    <scope>NUCLEOTIDE SEQUENCE [LARGE SCALE GENOMIC DNA]</scope>
    <source>
        <strain evidence="2 3">Ins1</strain>
    </source>
</reference>
<keyword evidence="1" id="KW-1133">Transmembrane helix</keyword>
<organism evidence="2 3">
    <name type="scientific">Thermaerobacter composti</name>
    <dbReference type="NCBI Taxonomy" id="554949"/>
    <lineage>
        <taxon>Bacteria</taxon>
        <taxon>Bacillati</taxon>
        <taxon>Bacillota</taxon>
        <taxon>Clostridia</taxon>
        <taxon>Eubacteriales</taxon>
        <taxon>Clostridiales Family XVII. Incertae Sedis</taxon>
        <taxon>Thermaerobacter</taxon>
    </lineage>
</organism>
<dbReference type="PANTHER" id="PTHR37305">
    <property type="entry name" value="INTEGRAL MEMBRANE PROTEIN-RELATED"/>
    <property type="match status" value="1"/>
</dbReference>
<dbReference type="PANTHER" id="PTHR37305:SF1">
    <property type="entry name" value="MEMBRANE PROTEIN"/>
    <property type="match status" value="1"/>
</dbReference>